<feature type="region of interest" description="Disordered" evidence="1">
    <location>
        <begin position="776"/>
        <end position="802"/>
    </location>
</feature>
<accession>A0A8F2E6T8</accession>
<evidence type="ECO:0000313" key="3">
    <source>
        <dbReference type="Proteomes" id="UP000683386"/>
    </source>
</evidence>
<dbReference type="KEGG" id="vg:77931542"/>
<dbReference type="Gene3D" id="3.40.50.300">
    <property type="entry name" value="P-loop containing nucleotide triphosphate hydrolases"/>
    <property type="match status" value="1"/>
</dbReference>
<reference evidence="2" key="1">
    <citation type="submission" date="2021-03" db="EMBL/GenBank/DDBJ databases">
        <authorList>
            <person name="Alqahtani R."/>
            <person name="Behailu E."/>
            <person name="Cappabianca D.W."/>
            <person name="Csanadi-Schwartz K.M."/>
            <person name="Dalal A.S."/>
            <person name="Fahim M.S."/>
            <person name="Franklin J.M."/>
            <person name="Gluckman M.H."/>
            <person name="Levine C.J."/>
            <person name="Martin N."/>
            <person name="Milza N."/>
            <person name="Najmabadi R."/>
            <person name="Newman A.M."/>
            <person name="Pajunar M."/>
            <person name="Qalawee I."/>
            <person name="Rizvi A."/>
            <person name="Samuel A."/>
            <person name="Smith A."/>
            <person name="Swann F.E."/>
            <person name="Sweeney P."/>
            <person name="Torres N.R."/>
            <person name="Ventrone L."/>
            <person name="Ventura L."/>
            <person name="Wroe M."/>
            <person name="Acquaye N.A."/>
            <person name="Agnes T.J."/>
            <person name="Ahmed A."/>
            <person name="Ahmed S."/>
            <person name="Amodu B.A."/>
            <person name="Arefeayne N.F."/>
            <person name="Asamoah-Frimpong E.A."/>
            <person name="Attaran A."/>
            <person name="Barragan J.M."/>
            <person name="Baumgarten L.N."/>
            <person name="Berhane B."/>
            <person name="Beyene A."/>
            <person name="Bhattarai B."/>
            <person name="Biondokin D.V."/>
            <person name="Boone B.K."/>
            <person name="Burney S.Z."/>
            <person name="Cayanan J.-R.T."/>
            <person name="Cesta G."/>
            <person name="Chang J."/>
            <person name="Chavez J."/>
            <person name="Chorbajian C."/>
            <person name="Christian S."/>
            <person name="Corns J.R."/>
            <person name="Corns N.R."/>
            <person name="Cowan J.T."/>
            <person name="Coyne C."/>
            <person name="Dadzie B."/>
            <person name="Datu D.-L.V."/>
            <person name="Deng B.C."/>
            <person name="Der L."/>
            <person name="Dickerson K."/>
            <person name="Dozier E."/>
            <person name="Egbunine A.O."/>
            <person name="Farooq M."/>
            <person name="Fonge A.E."/>
            <person name="Ghomsi-Nono M.P."/>
            <person name="Giampietro H."/>
            <person name="Gunnison R.P."/>
            <person name="Han S.H."/>
            <person name="Hennigan A.J."/>
            <person name="Hong A.N."/>
            <person name="Ijomor E.C."/>
            <person name="Jalali A."/>
            <person name="Jamil T.Z."/>
            <person name="Jenkins C.R."/>
            <person name="Joseph M.A."/>
            <person name="Jowanowitch O.J."/>
            <person name="Kang D."/>
            <person name="Khan A."/>
            <person name="Khan Z.K."/>
            <person name="Kiewe T."/>
            <person name="Kjerulf A.B."/>
            <person name="Kolosey V."/>
            <person name="Kurup M."/>
            <person name="Lee V.H."/>
            <person name="Llontop-Maldonado V."/>
            <person name="Long P."/>
            <person name="Lu N."/>
            <person name="Majekodunmi A."/>
            <person name="Malik H.W."/>
            <person name="Marcellino S.C."/>
            <person name="Martinez L.A."/>
            <person name="Meher F.N."/>
            <person name="Michelin M.A."/>
            <person name="Mitchell K.G."/>
            <person name="Mullens W.J."/>
            <person name="Nwakama C."/>
            <person name="Nwosu F.T."/>
            <person name="Oboh E.C."/>
            <person name="Odujinrin O."/>
            <person name="Ogunsan O."/>
            <person name="O'Neill K."/>
            <person name="Oxlaj J.A."/>
            <person name="Patel A.K."/>
            <person name="Patel B.R."/>
            <person name="Pham Q."/>
            <person name="Porter J."/>
            <person name="Portes J."/>
            <person name="Prokopenko A."/>
            <person name="Quraishi M."/>
            <person name="Qureshi M.-A."/>
            <person name="Rivera A."/>
            <person name="Rubalsky V."/>
            <person name="Saikali Y."/>
            <person name="Saqaf K."/>
            <person name="Saroya S.R."/>
            <person name="Seas A."/>
            <person name="Shadrick R.E."/>
            <person name="Sharda N."/>
            <person name="Sigindere M.T."/>
            <person name="Simbi V.G."/>
            <person name="Thuzar C."/>
            <person name="Tran K."/>
            <person name="Tran V.D."/>
            <person name="Trang W."/>
            <person name="Vaishnav N."/>
            <person name="Vuong K."/>
            <person name="Walker C."/>
            <person name="Wallace S.A."/>
            <person name="Warfield J.C."/>
            <person name="Wikina T."/>
            <person name="Wobbeking F.T."/>
            <person name="Worrent L.D."/>
            <person name="Yan T."/>
            <person name="Zehra A."/>
            <person name="Avazpour P."/>
            <person name="Kim F.M."/>
            <person name="Mason K."/>
            <person name="Nguyen D.A."/>
            <person name="Pettit S.M."/>
            <person name="Zhou O.J."/>
            <person name="Brissett D.L."/>
            <person name="Gualtieri C."/>
            <person name="Hufford T.M."/>
            <person name="Ko J.M."/>
            <person name="Novak J.K."/>
            <person name="Smith Z.M."/>
            <person name="Mayer-Bacon C."/>
            <person name="Erill I."/>
            <person name="Caruso S.M."/>
            <person name="Garlena R.A."/>
            <person name="Russell D.A."/>
            <person name="Pope W.H."/>
            <person name="Jacobs-Sera D."/>
            <person name="Hatfull G.F."/>
        </authorList>
    </citation>
    <scope>NUCLEOTIDE SEQUENCE</scope>
</reference>
<feature type="region of interest" description="Disordered" evidence="1">
    <location>
        <begin position="332"/>
        <end position="371"/>
    </location>
</feature>
<keyword evidence="2" id="KW-0378">Hydrolase</keyword>
<feature type="compositionally biased region" description="Basic residues" evidence="1">
    <location>
        <begin position="787"/>
        <end position="802"/>
    </location>
</feature>
<keyword evidence="2" id="KW-0347">Helicase</keyword>
<proteinExistence type="predicted"/>
<feature type="compositionally biased region" description="Basic and acidic residues" evidence="1">
    <location>
        <begin position="776"/>
        <end position="786"/>
    </location>
</feature>
<evidence type="ECO:0000256" key="1">
    <source>
        <dbReference type="SAM" id="MobiDB-lite"/>
    </source>
</evidence>
<name>A0A8F2E6T8_9CAUD</name>
<keyword evidence="2" id="KW-0547">Nucleotide-binding</keyword>
<dbReference type="RefSeq" id="YP_010655676.1">
    <property type="nucleotide sequence ID" value="NC_070830.1"/>
</dbReference>
<protein>
    <submittedName>
        <fullName evidence="2">DNA primase/helicase</fullName>
    </submittedName>
</protein>
<dbReference type="Pfam" id="PF13481">
    <property type="entry name" value="AAA_25"/>
    <property type="match status" value="1"/>
</dbReference>
<dbReference type="SUPFAM" id="SSF52540">
    <property type="entry name" value="P-loop containing nucleoside triphosphate hydrolases"/>
    <property type="match status" value="1"/>
</dbReference>
<feature type="region of interest" description="Disordered" evidence="1">
    <location>
        <begin position="703"/>
        <end position="723"/>
    </location>
</feature>
<dbReference type="EMBL" id="MW822144">
    <property type="protein sequence ID" value="QWT29851.1"/>
    <property type="molecule type" value="Genomic_DNA"/>
</dbReference>
<organism evidence="2 3">
    <name type="scientific">Streptomyces phage KimJongPhill</name>
    <dbReference type="NCBI Taxonomy" id="2848886"/>
    <lineage>
        <taxon>Viruses</taxon>
        <taxon>Duplodnaviria</taxon>
        <taxon>Heunggongvirae</taxon>
        <taxon>Uroviricota</taxon>
        <taxon>Caudoviricetes</taxon>
        <taxon>Zukovirus</taxon>
        <taxon>Zukovirus phill</taxon>
    </lineage>
</organism>
<dbReference type="InterPro" id="IPR027417">
    <property type="entry name" value="P-loop_NTPase"/>
</dbReference>
<gene>
    <name evidence="2" type="primary">70</name>
    <name evidence="2" type="ORF">SEA_KIMJONGPHILL_70</name>
</gene>
<sequence>MLDTNARAEELTGFLRNLFGDRKVSLARATITDRGKTTQTFHEGEGRLRPWSMSIDGMARSMIKKSDAGTEIFYAPTPMSGTKGRKKEQALPNVVVFGDADEGLTADAKAKLVELGACLVRSGGIHPTNGPKYHVYLLLTKEVSPEELEKLNRGLKVFIRGDKFDSTTLLRLPGTRNHKYPKSPLVRVERLADARHTPENLTKFLGVEHAPESPAATKLTLPTVPKGFNWLGPDKGYARVRKSVREWNGRFQSGSCRRYMATIAIVKDSIKAGLTIDEAYGFASVCEPLLDKQEEENGYSIQKDVARTWRRETGMAPSGTLTAEDVAMAPQHEAAKEKTNQTTHPADSIVEPPPKPATVPEDSPNPYSTRGASRRYLDMAIFTSGNFRPPEPEFFAVDGAFYLLYRGMTHCIFGDSGSGKTWIVLAQIASELKAGRRVKYIDFENGAMTIGHRLRNVLGVPPELLTPDHFAYMSFTEMPDPGEVEDEAAEAHDLVIIDGVDASLAMFQKAMNSATEVREWYDYFPQKYADQGSTVCLIDHTSKGNRDKVEPRHQEPGGTPAKLAVLTGAAYYVKPEDGRELVPGQRGVVNAYITRKDKDGFLKSKARKDGRLFNFIIDTVQGETVVGFETVRQDIPTIDNPEPVALTAREEEIVQILVSLGRPVSKTKLRTEAKGNSQDTAKIIEDLITRGVIHEEKAARGTLLSPTLNSSEPHTGTRDVDFTKADRMPRGAKRSLECHNCGDHHTYPDDFPMPDDIGYKPGRRWCKMCAEEGIAREPSDGPEWARKVRGRITRSRRTRGDS</sequence>
<keyword evidence="3" id="KW-1185">Reference proteome</keyword>
<evidence type="ECO:0000313" key="2">
    <source>
        <dbReference type="EMBL" id="QWT29851.1"/>
    </source>
</evidence>
<feature type="compositionally biased region" description="Polar residues" evidence="1">
    <location>
        <begin position="704"/>
        <end position="714"/>
    </location>
</feature>
<keyword evidence="2" id="KW-0067">ATP-binding</keyword>
<dbReference type="GO" id="GO:0004386">
    <property type="term" value="F:helicase activity"/>
    <property type="evidence" value="ECO:0007669"/>
    <property type="project" value="UniProtKB-KW"/>
</dbReference>
<dbReference type="Proteomes" id="UP000683386">
    <property type="component" value="Segment"/>
</dbReference>
<dbReference type="GeneID" id="77931542"/>